<reference evidence="1 2" key="1">
    <citation type="journal article" date="2020" name="ISME J.">
        <title>Uncovering the hidden diversity of litter-decomposition mechanisms in mushroom-forming fungi.</title>
        <authorList>
            <person name="Floudas D."/>
            <person name="Bentzer J."/>
            <person name="Ahren D."/>
            <person name="Johansson T."/>
            <person name="Persson P."/>
            <person name="Tunlid A."/>
        </authorList>
    </citation>
    <scope>NUCLEOTIDE SEQUENCE [LARGE SCALE GENOMIC DNA]</scope>
    <source>
        <strain evidence="1 2">CBS 175.51</strain>
    </source>
</reference>
<dbReference type="Proteomes" id="UP000541558">
    <property type="component" value="Unassembled WGS sequence"/>
</dbReference>
<organism evidence="1 2">
    <name type="scientific">Ephemerocybe angulata</name>
    <dbReference type="NCBI Taxonomy" id="980116"/>
    <lineage>
        <taxon>Eukaryota</taxon>
        <taxon>Fungi</taxon>
        <taxon>Dikarya</taxon>
        <taxon>Basidiomycota</taxon>
        <taxon>Agaricomycotina</taxon>
        <taxon>Agaricomycetes</taxon>
        <taxon>Agaricomycetidae</taxon>
        <taxon>Agaricales</taxon>
        <taxon>Agaricineae</taxon>
        <taxon>Psathyrellaceae</taxon>
        <taxon>Ephemerocybe</taxon>
    </lineage>
</organism>
<proteinExistence type="predicted"/>
<comment type="caution">
    <text evidence="1">The sequence shown here is derived from an EMBL/GenBank/DDBJ whole genome shotgun (WGS) entry which is preliminary data.</text>
</comment>
<name>A0A8H5F1K6_9AGAR</name>
<dbReference type="OrthoDB" id="2949235at2759"/>
<evidence type="ECO:0000313" key="2">
    <source>
        <dbReference type="Proteomes" id="UP000541558"/>
    </source>
</evidence>
<keyword evidence="2" id="KW-1185">Reference proteome</keyword>
<gene>
    <name evidence="1" type="ORF">D9611_010243</name>
</gene>
<evidence type="ECO:0000313" key="1">
    <source>
        <dbReference type="EMBL" id="KAF5320187.1"/>
    </source>
</evidence>
<dbReference type="EMBL" id="JAACJK010000171">
    <property type="protein sequence ID" value="KAF5320187.1"/>
    <property type="molecule type" value="Genomic_DNA"/>
</dbReference>
<accession>A0A8H5F1K6</accession>
<protein>
    <submittedName>
        <fullName evidence="1">Uncharacterized protein</fullName>
    </submittedName>
</protein>
<dbReference type="AlphaFoldDB" id="A0A8H5F1K6"/>
<sequence>MSDLVEEEVPRTKTYSLFYHHPPQLPHTLPENKEEFFVPGVHVPTYGLGWMIKVPGIAVWGKDYEGYREEFILPRWKEAGFPDWYTPGGTHGLMIPNLYQFGPNHIFIQIAESTRNAIEFVKMEAGTKQIVEQALKVLLLDDAEIDFGPYRNLIWVLLPWSPHKKNKKVDYPCIGDSPTPWNMPAKMRDIVQYAQWSRYL</sequence>